<comment type="caution">
    <text evidence="1">The sequence shown here is derived from an EMBL/GenBank/DDBJ whole genome shotgun (WGS) entry which is preliminary data.</text>
</comment>
<sequence>MKSSRTSLILVYNKRIEVEKGVYENSLSEKKVKAEEEQVFQARRDKAMAEGYVITARFIVRDGLKEDNLDYAKWKGKKYKINSINPMVDKHFMIIELGELI</sequence>
<evidence type="ECO:0000313" key="1">
    <source>
        <dbReference type="EMBL" id="EGE53442.1"/>
    </source>
</evidence>
<dbReference type="EMBL" id="AEUT02000001">
    <property type="protein sequence ID" value="EGE53442.1"/>
    <property type="molecule type" value="Genomic_DNA"/>
</dbReference>
<dbReference type="RefSeq" id="WP_003103155.1">
    <property type="nucleotide sequence ID" value="NZ_AEUT02000001.1"/>
</dbReference>
<proteinExistence type="predicted"/>
<name>F1Z0N8_9STRE</name>
<dbReference type="AlphaFoldDB" id="F1Z0N8"/>
<evidence type="ECO:0000313" key="2">
    <source>
        <dbReference type="Proteomes" id="UP000003732"/>
    </source>
</evidence>
<dbReference type="HOGENOM" id="CLU_2289959_0_0_9"/>
<reference evidence="1 2" key="1">
    <citation type="submission" date="2011-02" db="EMBL/GenBank/DDBJ databases">
        <authorList>
            <person name="Stanhope M.J."/>
            <person name="Durkin A.S."/>
            <person name="Hostetler J."/>
            <person name="Kim M."/>
            <person name="Radune D."/>
            <person name="Singh I."/>
            <person name="Town C.D."/>
        </authorList>
    </citation>
    <scope>NUCLEOTIDE SEQUENCE [LARGE SCALE GENOMIC DNA]</scope>
    <source>
        <strain evidence="1 2">NCFD 2020</strain>
    </source>
</reference>
<gene>
    <name evidence="1" type="ORF">SPB_0682</name>
</gene>
<accession>F1Z0N8</accession>
<dbReference type="GeneID" id="61420362"/>
<dbReference type="Proteomes" id="UP000003732">
    <property type="component" value="Unassembled WGS sequence"/>
</dbReference>
<protein>
    <submittedName>
        <fullName evidence="1">Putative phage head-tail adaptor</fullName>
    </submittedName>
</protein>
<organism evidence="1 2">
    <name type="scientific">Streptococcus parauberis NCFD 2020</name>
    <dbReference type="NCBI Taxonomy" id="873447"/>
    <lineage>
        <taxon>Bacteria</taxon>
        <taxon>Bacillati</taxon>
        <taxon>Bacillota</taxon>
        <taxon>Bacilli</taxon>
        <taxon>Lactobacillales</taxon>
        <taxon>Streptococcaceae</taxon>
        <taxon>Streptococcus</taxon>
    </lineage>
</organism>